<keyword evidence="1" id="KW-0472">Membrane</keyword>
<evidence type="ECO:0000313" key="2">
    <source>
        <dbReference type="EMBL" id="KAL0115029.1"/>
    </source>
</evidence>
<dbReference type="Proteomes" id="UP001430953">
    <property type="component" value="Unassembled WGS sequence"/>
</dbReference>
<dbReference type="AlphaFoldDB" id="A0AAW2FGD5"/>
<evidence type="ECO:0000313" key="3">
    <source>
        <dbReference type="Proteomes" id="UP001430953"/>
    </source>
</evidence>
<name>A0AAW2FGD5_9HYME</name>
<reference evidence="2 3" key="1">
    <citation type="submission" date="2023-03" db="EMBL/GenBank/DDBJ databases">
        <title>High recombination rates correlate with genetic variation in Cardiocondyla obscurior ants.</title>
        <authorList>
            <person name="Errbii M."/>
        </authorList>
    </citation>
    <scope>NUCLEOTIDE SEQUENCE [LARGE SCALE GENOMIC DNA]</scope>
    <source>
        <strain evidence="2">Alpha-2009</strain>
        <tissue evidence="2">Whole body</tissue>
    </source>
</reference>
<gene>
    <name evidence="2" type="ORF">PUN28_010529</name>
</gene>
<protein>
    <submittedName>
        <fullName evidence="2">Uncharacterized protein</fullName>
    </submittedName>
</protein>
<evidence type="ECO:0000256" key="1">
    <source>
        <dbReference type="SAM" id="Phobius"/>
    </source>
</evidence>
<comment type="caution">
    <text evidence="2">The sequence shown here is derived from an EMBL/GenBank/DDBJ whole genome shotgun (WGS) entry which is preliminary data.</text>
</comment>
<feature type="transmembrane region" description="Helical" evidence="1">
    <location>
        <begin position="28"/>
        <end position="55"/>
    </location>
</feature>
<keyword evidence="3" id="KW-1185">Reference proteome</keyword>
<sequence>MINYKITLGDYALSQYFRDTRLARLSKLAVICSVLLNILLTVFVTEHLSFILYLANQSLVRVIKCFA</sequence>
<organism evidence="2 3">
    <name type="scientific">Cardiocondyla obscurior</name>
    <dbReference type="NCBI Taxonomy" id="286306"/>
    <lineage>
        <taxon>Eukaryota</taxon>
        <taxon>Metazoa</taxon>
        <taxon>Ecdysozoa</taxon>
        <taxon>Arthropoda</taxon>
        <taxon>Hexapoda</taxon>
        <taxon>Insecta</taxon>
        <taxon>Pterygota</taxon>
        <taxon>Neoptera</taxon>
        <taxon>Endopterygota</taxon>
        <taxon>Hymenoptera</taxon>
        <taxon>Apocrita</taxon>
        <taxon>Aculeata</taxon>
        <taxon>Formicoidea</taxon>
        <taxon>Formicidae</taxon>
        <taxon>Myrmicinae</taxon>
        <taxon>Cardiocondyla</taxon>
    </lineage>
</organism>
<accession>A0AAW2FGD5</accession>
<keyword evidence="1" id="KW-0812">Transmembrane</keyword>
<proteinExistence type="predicted"/>
<keyword evidence="1" id="KW-1133">Transmembrane helix</keyword>
<dbReference type="EMBL" id="JADYXP020000010">
    <property type="protein sequence ID" value="KAL0115029.1"/>
    <property type="molecule type" value="Genomic_DNA"/>
</dbReference>